<dbReference type="Proteomes" id="UP000503349">
    <property type="component" value="Chromosome 4"/>
</dbReference>
<sequence length="237" mass="25757">MCADCSTCCVEKDPARLVLDLDGMESQTNQGTGVRGGSVCKRGCGLLLSHEDIRKGEHCCVDALRTVTDSLEERSAALQHEARMAKLRWNRREQNLLNQVSALQSENHLAALKYQRRLHQYMLHINSIAEQVTEYCKGDPRTDADLQSQISDKATCAEGEEKVTEPELGKTAPKFLSLSADQHCARLDGRNHRASVGGAASATGARGLIVACFISGCQSGSSQATCRKNGLSLVLLR</sequence>
<reference evidence="1 2" key="1">
    <citation type="submission" date="2019-02" db="EMBL/GenBank/DDBJ databases">
        <title>Opniocepnalus argus genome.</title>
        <authorList>
            <person name="Zhou C."/>
            <person name="Xiao S."/>
        </authorList>
    </citation>
    <scope>NUCLEOTIDE SEQUENCE [LARGE SCALE GENOMIC DNA]</scope>
    <source>
        <strain evidence="1">OARG1902GOOAL</strain>
        <tissue evidence="1">Muscle</tissue>
    </source>
</reference>
<accession>A0A6G1PEE2</accession>
<dbReference type="AlphaFoldDB" id="A0A6G1PEE2"/>
<evidence type="ECO:0000313" key="1">
    <source>
        <dbReference type="EMBL" id="KAF3688612.1"/>
    </source>
</evidence>
<proteinExistence type="predicted"/>
<protein>
    <submittedName>
        <fullName evidence="1">E3 ubiquitin-protein ligase PDZRN3-B</fullName>
    </submittedName>
</protein>
<keyword evidence="2" id="KW-1185">Reference proteome</keyword>
<evidence type="ECO:0000313" key="2">
    <source>
        <dbReference type="Proteomes" id="UP000503349"/>
    </source>
</evidence>
<dbReference type="EMBL" id="CM015715">
    <property type="protein sequence ID" value="KAF3688612.1"/>
    <property type="molecule type" value="Genomic_DNA"/>
</dbReference>
<gene>
    <name evidence="1" type="ORF">EXN66_Car004284</name>
</gene>
<name>A0A6G1PEE2_CHAAH</name>
<organism evidence="1 2">
    <name type="scientific">Channa argus</name>
    <name type="common">Northern snakehead</name>
    <name type="synonym">Ophicephalus argus</name>
    <dbReference type="NCBI Taxonomy" id="215402"/>
    <lineage>
        <taxon>Eukaryota</taxon>
        <taxon>Metazoa</taxon>
        <taxon>Chordata</taxon>
        <taxon>Craniata</taxon>
        <taxon>Vertebrata</taxon>
        <taxon>Euteleostomi</taxon>
        <taxon>Actinopterygii</taxon>
        <taxon>Neopterygii</taxon>
        <taxon>Teleostei</taxon>
        <taxon>Neoteleostei</taxon>
        <taxon>Acanthomorphata</taxon>
        <taxon>Anabantaria</taxon>
        <taxon>Anabantiformes</taxon>
        <taxon>Channoidei</taxon>
        <taxon>Channidae</taxon>
        <taxon>Channa</taxon>
    </lineage>
</organism>
<reference evidence="2" key="2">
    <citation type="submission" date="2019-02" db="EMBL/GenBank/DDBJ databases">
        <title>Opniocepnalus argus Var Kimnra genome.</title>
        <authorList>
            <person name="Zhou C."/>
            <person name="Xiao S."/>
        </authorList>
    </citation>
    <scope>NUCLEOTIDE SEQUENCE [LARGE SCALE GENOMIC DNA]</scope>
</reference>